<dbReference type="EMBL" id="AMQM01001381">
    <property type="status" value="NOT_ANNOTATED_CDS"/>
    <property type="molecule type" value="Genomic_DNA"/>
</dbReference>
<dbReference type="EnsemblMetazoa" id="HelroT163386">
    <property type="protein sequence ID" value="HelroP163386"/>
    <property type="gene ID" value="HelroG163386"/>
</dbReference>
<feature type="region of interest" description="Disordered" evidence="1">
    <location>
        <begin position="252"/>
        <end position="293"/>
    </location>
</feature>
<dbReference type="EMBL" id="KB097495">
    <property type="protein sequence ID" value="ESN96333.1"/>
    <property type="molecule type" value="Genomic_DNA"/>
</dbReference>
<dbReference type="RefSeq" id="XP_009025513.1">
    <property type="nucleotide sequence ID" value="XM_009027265.1"/>
</dbReference>
<evidence type="ECO:0000256" key="2">
    <source>
        <dbReference type="SAM" id="Phobius"/>
    </source>
</evidence>
<sequence>MTFTSINTLVPFAVKVVVYFIVYKTQQLDENTSKTEEFYLAKEHVFIGKESDSEYTRFNHLTNKTDEYKLQGGVNGWTIKGIQTKNSVKAVCANVNHTNWTALNWFIESYNGVKTNLGGLIANFTCNDVLKEATNSTAIAIAVSICLVVIIIALAVGLVLVRKRIGLKHSFKRRTPKKLPVVDEYFAPVETSSKFNDDAHQYANSNYIKEHNANSKKKWTLNSSFKHSKANNAHKNSKKKSTEVGNELTKHQILSKDNLNESKCSNENDQGSAGSCNESTNDYIPMDRKRKKP</sequence>
<keyword evidence="2" id="KW-0812">Transmembrane</keyword>
<feature type="region of interest" description="Disordered" evidence="1">
    <location>
        <begin position="227"/>
        <end position="246"/>
    </location>
</feature>
<proteinExistence type="predicted"/>
<evidence type="ECO:0000313" key="4">
    <source>
        <dbReference type="EnsemblMetazoa" id="HelroP163386"/>
    </source>
</evidence>
<dbReference type="GeneID" id="20200046"/>
<dbReference type="CTD" id="20200046"/>
<dbReference type="GO" id="GO:0005730">
    <property type="term" value="C:nucleolus"/>
    <property type="evidence" value="ECO:0000318"/>
    <property type="project" value="GO_Central"/>
</dbReference>
<dbReference type="HOGENOM" id="CLU_950861_0_0_1"/>
<dbReference type="InParanoid" id="T1ETZ6"/>
<organism evidence="4 5">
    <name type="scientific">Helobdella robusta</name>
    <name type="common">Californian leech</name>
    <dbReference type="NCBI Taxonomy" id="6412"/>
    <lineage>
        <taxon>Eukaryota</taxon>
        <taxon>Metazoa</taxon>
        <taxon>Spiralia</taxon>
        <taxon>Lophotrochozoa</taxon>
        <taxon>Annelida</taxon>
        <taxon>Clitellata</taxon>
        <taxon>Hirudinea</taxon>
        <taxon>Rhynchobdellida</taxon>
        <taxon>Glossiphoniidae</taxon>
        <taxon>Helobdella</taxon>
    </lineage>
</organism>
<gene>
    <name evidence="4" type="primary">20200046</name>
    <name evidence="3" type="ORF">HELRODRAFT_163386</name>
</gene>
<name>T1ETZ6_HELRO</name>
<accession>T1ETZ6</accession>
<keyword evidence="2" id="KW-0472">Membrane</keyword>
<evidence type="ECO:0000256" key="1">
    <source>
        <dbReference type="SAM" id="MobiDB-lite"/>
    </source>
</evidence>
<reference evidence="4" key="3">
    <citation type="submission" date="2015-06" db="UniProtKB">
        <authorList>
            <consortium name="EnsemblMetazoa"/>
        </authorList>
    </citation>
    <scope>IDENTIFICATION</scope>
</reference>
<protein>
    <submittedName>
        <fullName evidence="3 4">Uncharacterized protein</fullName>
    </submittedName>
</protein>
<reference evidence="5" key="1">
    <citation type="submission" date="2012-12" db="EMBL/GenBank/DDBJ databases">
        <authorList>
            <person name="Hellsten U."/>
            <person name="Grimwood J."/>
            <person name="Chapman J.A."/>
            <person name="Shapiro H."/>
            <person name="Aerts A."/>
            <person name="Otillar R.P."/>
            <person name="Terry A.Y."/>
            <person name="Boore J.L."/>
            <person name="Simakov O."/>
            <person name="Marletaz F."/>
            <person name="Cho S.-J."/>
            <person name="Edsinger-Gonzales E."/>
            <person name="Havlak P."/>
            <person name="Kuo D.-H."/>
            <person name="Larsson T."/>
            <person name="Lv J."/>
            <person name="Arendt D."/>
            <person name="Savage R."/>
            <person name="Osoegawa K."/>
            <person name="de Jong P."/>
            <person name="Lindberg D.R."/>
            <person name="Seaver E.C."/>
            <person name="Weisblat D.A."/>
            <person name="Putnam N.H."/>
            <person name="Grigoriev I.V."/>
            <person name="Rokhsar D.S."/>
        </authorList>
    </citation>
    <scope>NUCLEOTIDE SEQUENCE</scope>
</reference>
<dbReference type="KEGG" id="hro:HELRODRAFT_163386"/>
<feature type="transmembrane region" description="Helical" evidence="2">
    <location>
        <begin position="138"/>
        <end position="161"/>
    </location>
</feature>
<dbReference type="Proteomes" id="UP000015101">
    <property type="component" value="Unassembled WGS sequence"/>
</dbReference>
<evidence type="ECO:0000313" key="3">
    <source>
        <dbReference type="EMBL" id="ESN96333.1"/>
    </source>
</evidence>
<reference evidence="3 5" key="2">
    <citation type="journal article" date="2013" name="Nature">
        <title>Insights into bilaterian evolution from three spiralian genomes.</title>
        <authorList>
            <person name="Simakov O."/>
            <person name="Marletaz F."/>
            <person name="Cho S.J."/>
            <person name="Edsinger-Gonzales E."/>
            <person name="Havlak P."/>
            <person name="Hellsten U."/>
            <person name="Kuo D.H."/>
            <person name="Larsson T."/>
            <person name="Lv J."/>
            <person name="Arendt D."/>
            <person name="Savage R."/>
            <person name="Osoegawa K."/>
            <person name="de Jong P."/>
            <person name="Grimwood J."/>
            <person name="Chapman J.A."/>
            <person name="Shapiro H."/>
            <person name="Aerts A."/>
            <person name="Otillar R.P."/>
            <person name="Terry A.Y."/>
            <person name="Boore J.L."/>
            <person name="Grigoriev I.V."/>
            <person name="Lindberg D.R."/>
            <person name="Seaver E.C."/>
            <person name="Weisblat D.A."/>
            <person name="Putnam N.H."/>
            <person name="Rokhsar D.S."/>
        </authorList>
    </citation>
    <scope>NUCLEOTIDE SEQUENCE</scope>
</reference>
<keyword evidence="2" id="KW-1133">Transmembrane helix</keyword>
<keyword evidence="5" id="KW-1185">Reference proteome</keyword>
<dbReference type="AlphaFoldDB" id="T1ETZ6"/>
<feature type="compositionally biased region" description="Polar residues" evidence="1">
    <location>
        <begin position="267"/>
        <end position="282"/>
    </location>
</feature>
<dbReference type="CDD" id="cd12087">
    <property type="entry name" value="TM_EGFR-like"/>
    <property type="match status" value="1"/>
</dbReference>
<evidence type="ECO:0000313" key="5">
    <source>
        <dbReference type="Proteomes" id="UP000015101"/>
    </source>
</evidence>